<evidence type="ECO:0000256" key="5">
    <source>
        <dbReference type="ARBA" id="ARBA00022516"/>
    </source>
</evidence>
<name>A0A558B909_9GAMM</name>
<protein>
    <recommendedName>
        <fullName evidence="4">diacylglycerol O-acyltransferase</fullName>
        <ecNumber evidence="4">2.3.1.20</ecNumber>
    </recommendedName>
</protein>
<dbReference type="InterPro" id="IPR014292">
    <property type="entry name" value="Acyl_transf_WS/DGAT"/>
</dbReference>
<comment type="pathway">
    <text evidence="2">Lipid metabolism.</text>
</comment>
<dbReference type="PANTHER" id="PTHR31650:SF1">
    <property type="entry name" value="WAX ESTER SYNTHASE_DIACYLGLYCEROL ACYLTRANSFERASE 4-RELATED"/>
    <property type="match status" value="1"/>
</dbReference>
<gene>
    <name evidence="13" type="ORF">FHK81_10030</name>
</gene>
<feature type="domain" description="O-acyltransferase WSD1 C-terminal" evidence="12">
    <location>
        <begin position="315"/>
        <end position="456"/>
    </location>
</feature>
<keyword evidence="9 13" id="KW-0012">Acyltransferase</keyword>
<dbReference type="GO" id="GO:0006071">
    <property type="term" value="P:glycerol metabolic process"/>
    <property type="evidence" value="ECO:0007669"/>
    <property type="project" value="UniProtKB-KW"/>
</dbReference>
<evidence type="ECO:0000259" key="11">
    <source>
        <dbReference type="Pfam" id="PF03007"/>
    </source>
</evidence>
<dbReference type="GO" id="GO:0004144">
    <property type="term" value="F:diacylglycerol O-acyltransferase activity"/>
    <property type="evidence" value="ECO:0007669"/>
    <property type="project" value="UniProtKB-EC"/>
</dbReference>
<dbReference type="Proteomes" id="UP000319142">
    <property type="component" value="Unassembled WGS sequence"/>
</dbReference>
<evidence type="ECO:0000313" key="14">
    <source>
        <dbReference type="Proteomes" id="UP000319142"/>
    </source>
</evidence>
<comment type="similarity">
    <text evidence="3">Belongs to the long-chain O-acyltransferase family.</text>
</comment>
<dbReference type="InterPro" id="IPR004255">
    <property type="entry name" value="O-acyltransferase_WSD1_N"/>
</dbReference>
<evidence type="ECO:0000256" key="6">
    <source>
        <dbReference type="ARBA" id="ARBA00022679"/>
    </source>
</evidence>
<dbReference type="UniPathway" id="UPA00282"/>
<evidence type="ECO:0000256" key="10">
    <source>
        <dbReference type="ARBA" id="ARBA00048109"/>
    </source>
</evidence>
<evidence type="ECO:0000256" key="8">
    <source>
        <dbReference type="ARBA" id="ARBA00023098"/>
    </source>
</evidence>
<dbReference type="SUPFAM" id="SSF52777">
    <property type="entry name" value="CoA-dependent acyltransferases"/>
    <property type="match status" value="1"/>
</dbReference>
<comment type="caution">
    <text evidence="13">The sequence shown here is derived from an EMBL/GenBank/DDBJ whole genome shotgun (WGS) entry which is preliminary data.</text>
</comment>
<proteinExistence type="inferred from homology"/>
<evidence type="ECO:0000256" key="9">
    <source>
        <dbReference type="ARBA" id="ARBA00023315"/>
    </source>
</evidence>
<dbReference type="GO" id="GO:0019432">
    <property type="term" value="P:triglyceride biosynthetic process"/>
    <property type="evidence" value="ECO:0007669"/>
    <property type="project" value="UniProtKB-UniPathway"/>
</dbReference>
<keyword evidence="8" id="KW-0443">Lipid metabolism</keyword>
<comment type="catalytic activity">
    <reaction evidence="10">
        <text>an acyl-CoA + a 1,2-diacyl-sn-glycerol = a triacyl-sn-glycerol + CoA</text>
        <dbReference type="Rhea" id="RHEA:10868"/>
        <dbReference type="ChEBI" id="CHEBI:17815"/>
        <dbReference type="ChEBI" id="CHEBI:57287"/>
        <dbReference type="ChEBI" id="CHEBI:58342"/>
        <dbReference type="ChEBI" id="CHEBI:64615"/>
        <dbReference type="EC" id="2.3.1.20"/>
    </reaction>
</comment>
<dbReference type="AlphaFoldDB" id="A0A558B909"/>
<dbReference type="InterPro" id="IPR023213">
    <property type="entry name" value="CAT-like_dom_sf"/>
</dbReference>
<dbReference type="Gene3D" id="3.30.559.10">
    <property type="entry name" value="Chloramphenicol acetyltransferase-like domain"/>
    <property type="match status" value="1"/>
</dbReference>
<comment type="pathway">
    <text evidence="1">Glycerolipid metabolism; triacylglycerol biosynthesis.</text>
</comment>
<dbReference type="Pfam" id="PF03007">
    <property type="entry name" value="WS_DGAT_cat"/>
    <property type="match status" value="1"/>
</dbReference>
<evidence type="ECO:0000256" key="7">
    <source>
        <dbReference type="ARBA" id="ARBA00022798"/>
    </source>
</evidence>
<reference evidence="13 14" key="1">
    <citation type="submission" date="2019-07" db="EMBL/GenBank/DDBJ databases">
        <title>The pathways for chlorine oxyanion respiration interact through the shared metabolite chlorate.</title>
        <authorList>
            <person name="Barnum T.P."/>
            <person name="Cheng Y."/>
            <person name="Hill K.A."/>
            <person name="Lucas L.N."/>
            <person name="Carlson H.K."/>
            <person name="Coates J.D."/>
        </authorList>
    </citation>
    <scope>NUCLEOTIDE SEQUENCE [LARGE SCALE GENOMIC DNA]</scope>
    <source>
        <strain evidence="13">UCB</strain>
    </source>
</reference>
<organism evidence="13 14">
    <name type="scientific">Marinobacter vinifirmus</name>
    <dbReference type="NCBI Taxonomy" id="355591"/>
    <lineage>
        <taxon>Bacteria</taxon>
        <taxon>Pseudomonadati</taxon>
        <taxon>Pseudomonadota</taxon>
        <taxon>Gammaproteobacteria</taxon>
        <taxon>Pseudomonadales</taxon>
        <taxon>Marinobacteraceae</taxon>
        <taxon>Marinobacter</taxon>
    </lineage>
</organism>
<evidence type="ECO:0000259" key="12">
    <source>
        <dbReference type="Pfam" id="PF06974"/>
    </source>
</evidence>
<keyword evidence="7" id="KW-0319">Glycerol metabolism</keyword>
<accession>A0A558B909</accession>
<dbReference type="PANTHER" id="PTHR31650">
    <property type="entry name" value="O-ACYLTRANSFERASE (WSD1-LIKE) FAMILY PROTEIN"/>
    <property type="match status" value="1"/>
</dbReference>
<evidence type="ECO:0000256" key="4">
    <source>
        <dbReference type="ARBA" id="ARBA00013244"/>
    </source>
</evidence>
<dbReference type="EC" id="2.3.1.20" evidence="4"/>
<dbReference type="RefSeq" id="WP_273133666.1">
    <property type="nucleotide sequence ID" value="NZ_VMRX01000026.1"/>
</dbReference>
<dbReference type="InterPro" id="IPR009721">
    <property type="entry name" value="O-acyltransferase_WSD1_C"/>
</dbReference>
<dbReference type="NCBIfam" id="TIGR02946">
    <property type="entry name" value="acyl_WS_DGAT"/>
    <property type="match status" value="1"/>
</dbReference>
<evidence type="ECO:0000256" key="3">
    <source>
        <dbReference type="ARBA" id="ARBA00009587"/>
    </source>
</evidence>
<evidence type="ECO:0000256" key="2">
    <source>
        <dbReference type="ARBA" id="ARBA00005189"/>
    </source>
</evidence>
<evidence type="ECO:0000313" key="13">
    <source>
        <dbReference type="EMBL" id="TVT32997.1"/>
    </source>
</evidence>
<sequence>MSPQRVAMSSVDRSWLRMDTPENPMMISAVLMFEKPIDITRLKRTLEERFLKFRRFRQRIVDKGDRVYWEDDPLFDLDNHLHRIALPGKAGKDELQALTSDFNSSALDFRRPLWQIHYIDNFNGGCALLVRIHHCIADGISLVRVLLSLTDKSPEARLKKISSKPKPARKPEGTPASRFLHRLVDSSQAGWQQARLFLDSVREEPNYPLKLATTAGGIAADLVKLGLAPFEPKTSLKQQLVGRKQVAWAEPLDLDDVKACAKILGGTVNDVLLCAATGALSRHFTEQHQTIPDCGIRVAVPFNLRPLDQPIETLGNQFGLVLVGLPVEVTDPLMCFRQVQENMNRLKRSYQAQVTYSLLDLFGRGPDILERRALDLLSNKASAVLTNVPGPRHAVYLAGSKLVQPMFWVPQSGNIGIGMSIFSYAGTVQFGITIDKGIPADPVAVMEYFRDSFQNLYQAAKAKGSTGDLRAAS</sequence>
<dbReference type="EMBL" id="VMRX01000026">
    <property type="protein sequence ID" value="TVT32997.1"/>
    <property type="molecule type" value="Genomic_DNA"/>
</dbReference>
<dbReference type="InterPro" id="IPR045034">
    <property type="entry name" value="O-acyltransferase_WSD1-like"/>
</dbReference>
<dbReference type="Pfam" id="PF06974">
    <property type="entry name" value="WS_DGAT_C"/>
    <property type="match status" value="1"/>
</dbReference>
<evidence type="ECO:0000256" key="1">
    <source>
        <dbReference type="ARBA" id="ARBA00004771"/>
    </source>
</evidence>
<keyword evidence="6 13" id="KW-0808">Transferase</keyword>
<dbReference type="GO" id="GO:0005886">
    <property type="term" value="C:plasma membrane"/>
    <property type="evidence" value="ECO:0007669"/>
    <property type="project" value="TreeGrafter"/>
</dbReference>
<keyword evidence="5" id="KW-0444">Lipid biosynthesis</keyword>
<feature type="domain" description="O-acyltransferase WSD1-like N-terminal" evidence="11">
    <location>
        <begin position="8"/>
        <end position="271"/>
    </location>
</feature>